<organism evidence="1 2">
    <name type="scientific">Stylosanthes scabra</name>
    <dbReference type="NCBI Taxonomy" id="79078"/>
    <lineage>
        <taxon>Eukaryota</taxon>
        <taxon>Viridiplantae</taxon>
        <taxon>Streptophyta</taxon>
        <taxon>Embryophyta</taxon>
        <taxon>Tracheophyta</taxon>
        <taxon>Spermatophyta</taxon>
        <taxon>Magnoliopsida</taxon>
        <taxon>eudicotyledons</taxon>
        <taxon>Gunneridae</taxon>
        <taxon>Pentapetalae</taxon>
        <taxon>rosids</taxon>
        <taxon>fabids</taxon>
        <taxon>Fabales</taxon>
        <taxon>Fabaceae</taxon>
        <taxon>Papilionoideae</taxon>
        <taxon>50 kb inversion clade</taxon>
        <taxon>dalbergioids sensu lato</taxon>
        <taxon>Dalbergieae</taxon>
        <taxon>Pterocarpus clade</taxon>
        <taxon>Stylosanthes</taxon>
    </lineage>
</organism>
<keyword evidence="2" id="KW-1185">Reference proteome</keyword>
<proteinExistence type="predicted"/>
<name>A0ABU6RN20_9FABA</name>
<evidence type="ECO:0000313" key="1">
    <source>
        <dbReference type="EMBL" id="MED6125503.1"/>
    </source>
</evidence>
<dbReference type="Proteomes" id="UP001341840">
    <property type="component" value="Unassembled WGS sequence"/>
</dbReference>
<reference evidence="1 2" key="1">
    <citation type="journal article" date="2023" name="Plants (Basel)">
        <title>Bridging the Gap: Combining Genomics and Transcriptomics Approaches to Understand Stylosanthes scabra, an Orphan Legume from the Brazilian Caatinga.</title>
        <authorList>
            <person name="Ferreira-Neto J.R.C."/>
            <person name="da Silva M.D."/>
            <person name="Binneck E."/>
            <person name="de Melo N.F."/>
            <person name="da Silva R.H."/>
            <person name="de Melo A.L.T.M."/>
            <person name="Pandolfi V."/>
            <person name="Bustamante F.O."/>
            <person name="Brasileiro-Vidal A.C."/>
            <person name="Benko-Iseppon A.M."/>
        </authorList>
    </citation>
    <scope>NUCLEOTIDE SEQUENCE [LARGE SCALE GENOMIC DNA]</scope>
    <source>
        <tissue evidence="1">Leaves</tissue>
    </source>
</reference>
<gene>
    <name evidence="1" type="ORF">PIB30_069096</name>
</gene>
<dbReference type="EMBL" id="JASCZI010030960">
    <property type="protein sequence ID" value="MED6125503.1"/>
    <property type="molecule type" value="Genomic_DNA"/>
</dbReference>
<protein>
    <submittedName>
        <fullName evidence="1">Uncharacterized protein</fullName>
    </submittedName>
</protein>
<sequence length="72" mass="7505">MALPLKSMPPPESSVYDEQVLPYPLLGDVYLPAHLGGTGCPTGAGRVSATTRPRLPVVVRNRSMLTGSTGIG</sequence>
<evidence type="ECO:0000313" key="2">
    <source>
        <dbReference type="Proteomes" id="UP001341840"/>
    </source>
</evidence>
<comment type="caution">
    <text evidence="1">The sequence shown here is derived from an EMBL/GenBank/DDBJ whole genome shotgun (WGS) entry which is preliminary data.</text>
</comment>
<accession>A0ABU6RN20</accession>